<comment type="caution">
    <text evidence="11">The sequence shown here is derived from an EMBL/GenBank/DDBJ whole genome shotgun (WGS) entry which is preliminary data.</text>
</comment>
<feature type="domain" description="Mechanosensitive ion channel MscS" evidence="8">
    <location>
        <begin position="168"/>
        <end position="235"/>
    </location>
</feature>
<dbReference type="Pfam" id="PF00924">
    <property type="entry name" value="MS_channel_2nd"/>
    <property type="match status" value="1"/>
</dbReference>
<feature type="transmembrane region" description="Helical" evidence="7">
    <location>
        <begin position="147"/>
        <end position="166"/>
    </location>
</feature>
<dbReference type="SUPFAM" id="SSF50182">
    <property type="entry name" value="Sm-like ribonucleoproteins"/>
    <property type="match status" value="1"/>
</dbReference>
<keyword evidence="12" id="KW-1185">Reference proteome</keyword>
<dbReference type="RefSeq" id="WP_123664091.1">
    <property type="nucleotide sequence ID" value="NZ_RJKE01000001.1"/>
</dbReference>
<reference evidence="11 12" key="1">
    <citation type="submission" date="2018-11" db="EMBL/GenBank/DDBJ databases">
        <title>Sequencing the genomes of 1000 actinobacteria strains.</title>
        <authorList>
            <person name="Klenk H.-P."/>
        </authorList>
    </citation>
    <scope>NUCLEOTIDE SEQUENCE [LARGE SCALE GENOMIC DNA]</scope>
    <source>
        <strain evidence="11 12">DSM 44254</strain>
    </source>
</reference>
<evidence type="ECO:0000259" key="10">
    <source>
        <dbReference type="Pfam" id="PF21088"/>
    </source>
</evidence>
<feature type="transmembrane region" description="Helical" evidence="7">
    <location>
        <begin position="87"/>
        <end position="111"/>
    </location>
</feature>
<dbReference type="Gene3D" id="1.10.287.1260">
    <property type="match status" value="1"/>
</dbReference>
<evidence type="ECO:0000256" key="2">
    <source>
        <dbReference type="ARBA" id="ARBA00008017"/>
    </source>
</evidence>
<dbReference type="InterPro" id="IPR023408">
    <property type="entry name" value="MscS_beta-dom_sf"/>
</dbReference>
<keyword evidence="6 7" id="KW-0472">Membrane</keyword>
<evidence type="ECO:0000256" key="5">
    <source>
        <dbReference type="ARBA" id="ARBA00022989"/>
    </source>
</evidence>
<keyword evidence="4 7" id="KW-0812">Transmembrane</keyword>
<feature type="domain" description="Mechanosensitive ion channel transmembrane helices 2/3" evidence="10">
    <location>
        <begin position="126"/>
        <end position="167"/>
    </location>
</feature>
<dbReference type="InterPro" id="IPR010920">
    <property type="entry name" value="LSM_dom_sf"/>
</dbReference>
<keyword evidence="3" id="KW-1003">Cell membrane</keyword>
<dbReference type="Pfam" id="PF21082">
    <property type="entry name" value="MS_channel_3rd"/>
    <property type="match status" value="1"/>
</dbReference>
<comment type="subcellular location">
    <subcellularLocation>
        <location evidence="1">Cell membrane</location>
        <topology evidence="1">Multi-pass membrane protein</topology>
    </subcellularLocation>
</comment>
<feature type="transmembrane region" description="Helical" evidence="7">
    <location>
        <begin position="12"/>
        <end position="31"/>
    </location>
</feature>
<name>A0A3N1CTI2_9ACTN</name>
<dbReference type="PANTHER" id="PTHR30566:SF25">
    <property type="entry name" value="INNER MEMBRANE PROTEIN"/>
    <property type="match status" value="1"/>
</dbReference>
<comment type="similarity">
    <text evidence="2">Belongs to the MscS (TC 1.A.23) family.</text>
</comment>
<dbReference type="Proteomes" id="UP000272400">
    <property type="component" value="Unassembled WGS sequence"/>
</dbReference>
<dbReference type="EMBL" id="RJKE01000001">
    <property type="protein sequence ID" value="ROO84474.1"/>
    <property type="molecule type" value="Genomic_DNA"/>
</dbReference>
<evidence type="ECO:0000256" key="6">
    <source>
        <dbReference type="ARBA" id="ARBA00023136"/>
    </source>
</evidence>
<keyword evidence="5 7" id="KW-1133">Transmembrane helix</keyword>
<evidence type="ECO:0000259" key="9">
    <source>
        <dbReference type="Pfam" id="PF21082"/>
    </source>
</evidence>
<dbReference type="InterPro" id="IPR049142">
    <property type="entry name" value="MS_channel_1st"/>
</dbReference>
<sequence>MPEALTWDRLLLAATAVAGMLVVGLGLRLLMRVLSPRAAGTRWAWDDLVVRLMSDLAIIACLAGGVWIGVLLLRFPPGVQRTIGQTLIAVLILAVSLATARLAGGLASAIALARSGVAQSVTIFANISRAVVLVIGTLVLLQSLGVSITPMLTALGVGGLAVALALQDTLANLFAGVHILASKTIEPGDFVQLSTGQEGNVVDINWRKTTIRTLTDNLVIVPNAKFADAILTNFHQPGQEMDLLLQAKVGYHSDLDHVERVTLEVAAEVMGEVEGGIPGYDSLVRFHTFGEHSIDFTVVLRAREFNDQFLVKHEFLKRLHTRFRAEHIEIPLPTRHLVFADLPPALHRTPFRPRRAGGPVPRPR</sequence>
<protein>
    <submittedName>
        <fullName evidence="11">Small-conductance mechanosensitive channel</fullName>
    </submittedName>
</protein>
<dbReference type="InterPro" id="IPR006685">
    <property type="entry name" value="MscS_channel_2nd"/>
</dbReference>
<evidence type="ECO:0000259" key="8">
    <source>
        <dbReference type="Pfam" id="PF00924"/>
    </source>
</evidence>
<feature type="transmembrane region" description="Helical" evidence="7">
    <location>
        <begin position="123"/>
        <end position="141"/>
    </location>
</feature>
<evidence type="ECO:0000256" key="3">
    <source>
        <dbReference type="ARBA" id="ARBA00022475"/>
    </source>
</evidence>
<gene>
    <name evidence="11" type="ORF">EDD29_1999</name>
</gene>
<dbReference type="AlphaFoldDB" id="A0A3N1CTI2"/>
<evidence type="ECO:0000313" key="11">
    <source>
        <dbReference type="EMBL" id="ROO84474.1"/>
    </source>
</evidence>
<dbReference type="Gene3D" id="2.30.30.60">
    <property type="match status" value="1"/>
</dbReference>
<dbReference type="SUPFAM" id="SSF82861">
    <property type="entry name" value="Mechanosensitive channel protein MscS (YggB), transmembrane region"/>
    <property type="match status" value="1"/>
</dbReference>
<feature type="domain" description="Mechanosensitive ion channel MscS C-terminal" evidence="9">
    <location>
        <begin position="248"/>
        <end position="330"/>
    </location>
</feature>
<feature type="transmembrane region" description="Helical" evidence="7">
    <location>
        <begin position="52"/>
        <end position="75"/>
    </location>
</feature>
<dbReference type="GO" id="GO:0055085">
    <property type="term" value="P:transmembrane transport"/>
    <property type="evidence" value="ECO:0007669"/>
    <property type="project" value="InterPro"/>
</dbReference>
<evidence type="ECO:0000313" key="12">
    <source>
        <dbReference type="Proteomes" id="UP000272400"/>
    </source>
</evidence>
<accession>A0A3N1CTI2</accession>
<dbReference type="SUPFAM" id="SSF82689">
    <property type="entry name" value="Mechanosensitive channel protein MscS (YggB), C-terminal domain"/>
    <property type="match status" value="1"/>
</dbReference>
<dbReference type="GO" id="GO:0005886">
    <property type="term" value="C:plasma membrane"/>
    <property type="evidence" value="ECO:0007669"/>
    <property type="project" value="UniProtKB-SubCell"/>
</dbReference>
<dbReference type="InterPro" id="IPR011014">
    <property type="entry name" value="MscS_channel_TM-2"/>
</dbReference>
<evidence type="ECO:0000256" key="4">
    <source>
        <dbReference type="ARBA" id="ARBA00022692"/>
    </source>
</evidence>
<organism evidence="11 12">
    <name type="scientific">Actinocorallia herbida</name>
    <dbReference type="NCBI Taxonomy" id="58109"/>
    <lineage>
        <taxon>Bacteria</taxon>
        <taxon>Bacillati</taxon>
        <taxon>Actinomycetota</taxon>
        <taxon>Actinomycetes</taxon>
        <taxon>Streptosporangiales</taxon>
        <taxon>Thermomonosporaceae</taxon>
        <taxon>Actinocorallia</taxon>
    </lineage>
</organism>
<evidence type="ECO:0000256" key="1">
    <source>
        <dbReference type="ARBA" id="ARBA00004651"/>
    </source>
</evidence>
<dbReference type="Gene3D" id="3.30.70.100">
    <property type="match status" value="1"/>
</dbReference>
<evidence type="ECO:0000256" key="7">
    <source>
        <dbReference type="SAM" id="Phobius"/>
    </source>
</evidence>
<dbReference type="PANTHER" id="PTHR30566">
    <property type="entry name" value="YNAI-RELATED MECHANOSENSITIVE ION CHANNEL"/>
    <property type="match status" value="1"/>
</dbReference>
<dbReference type="InterPro" id="IPR049278">
    <property type="entry name" value="MS_channel_C"/>
</dbReference>
<dbReference type="Pfam" id="PF21088">
    <property type="entry name" value="MS_channel_1st"/>
    <property type="match status" value="1"/>
</dbReference>
<dbReference type="InterPro" id="IPR011066">
    <property type="entry name" value="MscS_channel_C_sf"/>
</dbReference>
<proteinExistence type="inferred from homology"/>
<dbReference type="OrthoDB" id="9775207at2"/>